<evidence type="ECO:0000313" key="1">
    <source>
        <dbReference type="EMBL" id="VBB68643.1"/>
    </source>
</evidence>
<reference evidence="1" key="1">
    <citation type="submission" date="2018-10" db="EMBL/GenBank/DDBJ databases">
        <authorList>
            <person name="Gruber-Vodicka H."/>
            <person name="Jaeckle O."/>
        </authorList>
    </citation>
    <scope>NUCLEOTIDE SEQUENCE</scope>
</reference>
<organism evidence="1">
    <name type="scientific">invertebrate metagenome</name>
    <dbReference type="NCBI Taxonomy" id="1711999"/>
    <lineage>
        <taxon>unclassified sequences</taxon>
        <taxon>metagenomes</taxon>
        <taxon>organismal metagenomes</taxon>
    </lineage>
</organism>
<name>A0A484H7C4_9ZZZZ</name>
<proteinExistence type="predicted"/>
<accession>A0A484H7C4</accession>
<protein>
    <submittedName>
        <fullName evidence="1">Uncharacterized protein</fullName>
    </submittedName>
</protein>
<dbReference type="AlphaFoldDB" id="A0A484H7C4"/>
<dbReference type="EMBL" id="LR026963">
    <property type="protein sequence ID" value="VBB68643.1"/>
    <property type="molecule type" value="Genomic_DNA"/>
</dbReference>
<sequence length="77" mass="8482">MGIKCPYTGLITALPWYKPERVLEGVQPIRWLAQSQELNRKTKRQLKTAGSAKPSRAAPRAHLVEAGLSCHTQGSQA</sequence>
<gene>
    <name evidence="1" type="ORF">RIEGSTA812A_PEG_116</name>
</gene>